<dbReference type="Pfam" id="PF25623">
    <property type="entry name" value="T4_CASP"/>
    <property type="match status" value="1"/>
</dbReference>
<dbReference type="GeneID" id="29122633"/>
<organism evidence="2 3">
    <name type="scientific">Cyanophage S-RIM32</name>
    <dbReference type="NCBI Taxonomy" id="1278479"/>
    <lineage>
        <taxon>Viruses</taxon>
        <taxon>Duplodnaviria</taxon>
        <taxon>Heunggongvirae</taxon>
        <taxon>Uroviricota</taxon>
        <taxon>Caudoviricetes</taxon>
        <taxon>Pantevenvirales</taxon>
        <taxon>Kyanoviridae</taxon>
        <taxon>Bristolvirus</taxon>
        <taxon>Bristolvirus rhodeisland</taxon>
    </lineage>
</organism>
<dbReference type="RefSeq" id="YP_009301633.1">
    <property type="nucleotide sequence ID" value="NC_031235.1"/>
</dbReference>
<evidence type="ECO:0000256" key="1">
    <source>
        <dbReference type="SAM" id="MobiDB-lite"/>
    </source>
</evidence>
<dbReference type="EMBL" id="KU594606">
    <property type="protein sequence ID" value="AMO43140.1"/>
    <property type="molecule type" value="Genomic_DNA"/>
</dbReference>
<dbReference type="OrthoDB" id="10804at10239"/>
<keyword evidence="3" id="KW-1185">Reference proteome</keyword>
<protein>
    <submittedName>
        <fullName evidence="2">Prohead assembly scaffold protein</fullName>
    </submittedName>
</protein>
<dbReference type="InterPro" id="IPR057966">
    <property type="entry name" value="T4_SCAF"/>
</dbReference>
<sequence>MSDMLNEKFEEFASEHASVLSEAGQDPMPTVTAAVLPGDAAASGQSNTAVNAKAAAGEGATGHAAPLQPGIAIGQKAPAEVNSVTTTPHEHDEDGDENPGAKAAAPISGGISGEPNRGASNTDLPNGTAPKFGAEIAYGTKMGGSVTYPIKPKFESVDMSADVAALTEGTELTEDFAAKAKVIFEAAVTSKLNEEWAKLEESFAAQLAEAVEVSKKELAEEVEGTLNYAITKWLEENQVAVDRGIKNEISEDFIAGLKNLFEEHYIAVPDEKVDVLEGLTEDLCKMEERLDEQVKRNIELQNRLNESSKKVIVNAIAEGLADTQKEKLASLAEGVEYTTEEEFSKKLTTIKESYFTKESVTKAEVADETPVEGSTDDVSPAMAAYINAMSRWNQ</sequence>
<evidence type="ECO:0000313" key="2">
    <source>
        <dbReference type="EMBL" id="AMO43140.1"/>
    </source>
</evidence>
<accession>A0A127KMD4</accession>
<name>A0A127KMD4_9CAUD</name>
<feature type="region of interest" description="Disordered" evidence="1">
    <location>
        <begin position="80"/>
        <end position="128"/>
    </location>
</feature>
<dbReference type="Proteomes" id="UP000203157">
    <property type="component" value="Segment"/>
</dbReference>
<gene>
    <name evidence="2" type="ORF">R1080702_131</name>
</gene>
<evidence type="ECO:0000313" key="3">
    <source>
        <dbReference type="Proteomes" id="UP000203157"/>
    </source>
</evidence>
<dbReference type="KEGG" id="vg:29122633"/>
<reference evidence="2 3" key="1">
    <citation type="submission" date="2016-01" db="EMBL/GenBank/DDBJ databases">
        <title>The genomic content and context of auxiliary metabolic genes in marine cyanophages.</title>
        <authorList>
            <person name="Marston M.F."/>
            <person name="Martiny J.B.H."/>
            <person name="Crummett L.T."/>
        </authorList>
    </citation>
    <scope>NUCLEOTIDE SEQUENCE [LARGE SCALE GENOMIC DNA]</scope>
    <source>
        <strain evidence="2">RW_108_0702</strain>
    </source>
</reference>
<proteinExistence type="predicted"/>